<comment type="caution">
    <text evidence="8">The sequence shown here is derived from an EMBL/GenBank/DDBJ whole genome shotgun (WGS) entry which is preliminary data.</text>
</comment>
<dbReference type="InterPro" id="IPR009100">
    <property type="entry name" value="AcylCoA_DH/oxidase_NM_dom_sf"/>
</dbReference>
<sequence>MEFLLSEEQLEIQDTVKRFLDKHCPSTALHSYFDDPAQLPEAIWQGLVEMGVPALIVPEAFGGMGMTLLDLAIIAEVLGQAAAPNPLLGHTLATQALIYAGSPAQQEKWLPKLASGECLASFATAESGNWLAPSLSCVNGNITGQKQHVPHAEHAQLIVVALAGGRYALIEQGATGLEISAENVADRTRPLASLNLNDCPAELLDGDCGNAAEPILNTALVLLAADSFGGAAQCVDMAVDYAKTREQFGQPIGKFQALKHQLANMAVDVEPMRGLYWHAAYAFDQEPETASRQAALAKAHLSDRFLHVARETVQAHGGIGYTWECDAQIFIKRALFNYTFMGNAGLHRKRAADLADW</sequence>
<name>A0ABX1GBR2_9GAMM</name>
<dbReference type="InterPro" id="IPR037069">
    <property type="entry name" value="AcylCoA_DH/ox_N_sf"/>
</dbReference>
<evidence type="ECO:0000259" key="7">
    <source>
        <dbReference type="Pfam" id="PF02771"/>
    </source>
</evidence>
<dbReference type="InterPro" id="IPR013786">
    <property type="entry name" value="AcylCoA_DH/ox_N"/>
</dbReference>
<evidence type="ECO:0000256" key="4">
    <source>
        <dbReference type="ARBA" id="ARBA00022827"/>
    </source>
</evidence>
<comment type="cofactor">
    <cofactor evidence="1">
        <name>FAD</name>
        <dbReference type="ChEBI" id="CHEBI:57692"/>
    </cofactor>
</comment>
<keyword evidence="9" id="KW-1185">Reference proteome</keyword>
<protein>
    <submittedName>
        <fullName evidence="8">Acyl-CoA/acyl-ACP dehydrogenase</fullName>
    </submittedName>
</protein>
<dbReference type="PANTHER" id="PTHR43884:SF20">
    <property type="entry name" value="ACYL-COA DEHYDROGENASE FADE28"/>
    <property type="match status" value="1"/>
</dbReference>
<dbReference type="InterPro" id="IPR009075">
    <property type="entry name" value="AcylCo_DH/oxidase_C"/>
</dbReference>
<feature type="domain" description="Acyl-CoA dehydrogenase/oxidase C-terminal" evidence="6">
    <location>
        <begin position="217"/>
        <end position="352"/>
    </location>
</feature>
<dbReference type="Proteomes" id="UP000765845">
    <property type="component" value="Unassembled WGS sequence"/>
</dbReference>
<comment type="similarity">
    <text evidence="2">Belongs to the acyl-CoA dehydrogenase family.</text>
</comment>
<dbReference type="SUPFAM" id="SSF47203">
    <property type="entry name" value="Acyl-CoA dehydrogenase C-terminal domain-like"/>
    <property type="match status" value="1"/>
</dbReference>
<dbReference type="InterPro" id="IPR036250">
    <property type="entry name" value="AcylCo_DH-like_C"/>
</dbReference>
<evidence type="ECO:0000313" key="8">
    <source>
        <dbReference type="EMBL" id="NKI16595.1"/>
    </source>
</evidence>
<keyword evidence="4" id="KW-0274">FAD</keyword>
<reference evidence="8 9" key="1">
    <citation type="submission" date="2020-04" db="EMBL/GenBank/DDBJ databases">
        <authorList>
            <person name="Yoon J."/>
        </authorList>
    </citation>
    <scope>NUCLEOTIDE SEQUENCE [LARGE SCALE GENOMIC DNA]</scope>
    <source>
        <strain evidence="8 9">KMU-166</strain>
    </source>
</reference>
<feature type="domain" description="Acyl-CoA dehydrogenase/oxidase N-terminal" evidence="7">
    <location>
        <begin position="6"/>
        <end position="117"/>
    </location>
</feature>
<proteinExistence type="inferred from homology"/>
<accession>A0ABX1GBR2</accession>
<evidence type="ECO:0000256" key="3">
    <source>
        <dbReference type="ARBA" id="ARBA00022630"/>
    </source>
</evidence>
<keyword evidence="5" id="KW-0560">Oxidoreductase</keyword>
<dbReference type="Gene3D" id="1.20.140.10">
    <property type="entry name" value="Butyryl-CoA Dehydrogenase, subunit A, domain 3"/>
    <property type="match status" value="1"/>
</dbReference>
<evidence type="ECO:0000256" key="2">
    <source>
        <dbReference type="ARBA" id="ARBA00009347"/>
    </source>
</evidence>
<dbReference type="RefSeq" id="WP_168449107.1">
    <property type="nucleotide sequence ID" value="NZ_JAAWWK010000001.1"/>
</dbReference>
<evidence type="ECO:0000313" key="9">
    <source>
        <dbReference type="Proteomes" id="UP000765845"/>
    </source>
</evidence>
<dbReference type="SUPFAM" id="SSF56645">
    <property type="entry name" value="Acyl-CoA dehydrogenase NM domain-like"/>
    <property type="match status" value="1"/>
</dbReference>
<dbReference type="Pfam" id="PF02771">
    <property type="entry name" value="Acyl-CoA_dh_N"/>
    <property type="match status" value="1"/>
</dbReference>
<evidence type="ECO:0000256" key="1">
    <source>
        <dbReference type="ARBA" id="ARBA00001974"/>
    </source>
</evidence>
<keyword evidence="3" id="KW-0285">Flavoprotein</keyword>
<dbReference type="PANTHER" id="PTHR43884">
    <property type="entry name" value="ACYL-COA DEHYDROGENASE"/>
    <property type="match status" value="1"/>
</dbReference>
<gene>
    <name evidence="8" type="ORF">HCU74_04070</name>
</gene>
<dbReference type="Pfam" id="PF00441">
    <property type="entry name" value="Acyl-CoA_dh_1"/>
    <property type="match status" value="1"/>
</dbReference>
<dbReference type="EMBL" id="JAAWWK010000001">
    <property type="protein sequence ID" value="NKI16595.1"/>
    <property type="molecule type" value="Genomic_DNA"/>
</dbReference>
<evidence type="ECO:0000259" key="6">
    <source>
        <dbReference type="Pfam" id="PF00441"/>
    </source>
</evidence>
<dbReference type="Gene3D" id="1.10.540.10">
    <property type="entry name" value="Acyl-CoA dehydrogenase/oxidase, N-terminal domain"/>
    <property type="match status" value="1"/>
</dbReference>
<evidence type="ECO:0000256" key="5">
    <source>
        <dbReference type="ARBA" id="ARBA00023002"/>
    </source>
</evidence>
<organism evidence="8 9">
    <name type="scientific">Spongiibacter thalassae</name>
    <dbReference type="NCBI Taxonomy" id="2721624"/>
    <lineage>
        <taxon>Bacteria</taxon>
        <taxon>Pseudomonadati</taxon>
        <taxon>Pseudomonadota</taxon>
        <taxon>Gammaproteobacteria</taxon>
        <taxon>Cellvibrionales</taxon>
        <taxon>Spongiibacteraceae</taxon>
        <taxon>Spongiibacter</taxon>
    </lineage>
</organism>